<dbReference type="GO" id="GO:0006950">
    <property type="term" value="P:response to stress"/>
    <property type="evidence" value="ECO:0007669"/>
    <property type="project" value="TreeGrafter"/>
</dbReference>
<evidence type="ECO:0000256" key="1">
    <source>
        <dbReference type="ARBA" id="ARBA00004496"/>
    </source>
</evidence>
<protein>
    <submittedName>
        <fullName evidence="3">DNA-binding MarR family transcriptional regulator</fullName>
    </submittedName>
</protein>
<proteinExistence type="predicted"/>
<dbReference type="Gene3D" id="1.10.10.10">
    <property type="entry name" value="Winged helix-like DNA-binding domain superfamily/Winged helix DNA-binding domain"/>
    <property type="match status" value="1"/>
</dbReference>
<evidence type="ECO:0000313" key="4">
    <source>
        <dbReference type="Proteomes" id="UP000557688"/>
    </source>
</evidence>
<accession>A0A839UU41</accession>
<comment type="subcellular location">
    <subcellularLocation>
        <location evidence="1">Cytoplasm</location>
    </subcellularLocation>
</comment>
<evidence type="ECO:0000313" key="3">
    <source>
        <dbReference type="EMBL" id="MBB3172205.1"/>
    </source>
</evidence>
<evidence type="ECO:0000259" key="2">
    <source>
        <dbReference type="PROSITE" id="PS50995"/>
    </source>
</evidence>
<dbReference type="EMBL" id="JACHXV010000001">
    <property type="protein sequence ID" value="MBB3172205.1"/>
    <property type="molecule type" value="Genomic_DNA"/>
</dbReference>
<dbReference type="InterPro" id="IPR036390">
    <property type="entry name" value="WH_DNA-bd_sf"/>
</dbReference>
<dbReference type="RefSeq" id="WP_266152885.1">
    <property type="nucleotide sequence ID" value="NZ_JACHXV010000001.1"/>
</dbReference>
<dbReference type="InterPro" id="IPR039422">
    <property type="entry name" value="MarR/SlyA-like"/>
</dbReference>
<dbReference type="PROSITE" id="PS50995">
    <property type="entry name" value="HTH_MARR_2"/>
    <property type="match status" value="1"/>
</dbReference>
<dbReference type="PANTHER" id="PTHR33164:SF5">
    <property type="entry name" value="ORGANIC HYDROPEROXIDE RESISTANCE TRANSCRIPTIONAL REGULATOR"/>
    <property type="match status" value="1"/>
</dbReference>
<dbReference type="SMART" id="SM00347">
    <property type="entry name" value="HTH_MARR"/>
    <property type="match status" value="1"/>
</dbReference>
<reference evidence="3 4" key="1">
    <citation type="submission" date="2020-08" db="EMBL/GenBank/DDBJ databases">
        <title>Genomic Encyclopedia of Type Strains, Phase III (KMG-III): the genomes of soil and plant-associated and newly described type strains.</title>
        <authorList>
            <person name="Whitman W."/>
        </authorList>
    </citation>
    <scope>NUCLEOTIDE SEQUENCE [LARGE SCALE GENOMIC DNA]</scope>
    <source>
        <strain evidence="3 4">CECT 8088</strain>
    </source>
</reference>
<dbReference type="GO" id="GO:0003677">
    <property type="term" value="F:DNA binding"/>
    <property type="evidence" value="ECO:0007669"/>
    <property type="project" value="UniProtKB-KW"/>
</dbReference>
<dbReference type="Proteomes" id="UP000557688">
    <property type="component" value="Unassembled WGS sequence"/>
</dbReference>
<name>A0A839UU41_9PROT</name>
<comment type="caution">
    <text evidence="3">The sequence shown here is derived from an EMBL/GenBank/DDBJ whole genome shotgun (WGS) entry which is preliminary data.</text>
</comment>
<dbReference type="SUPFAM" id="SSF46785">
    <property type="entry name" value="Winged helix' DNA-binding domain"/>
    <property type="match status" value="1"/>
</dbReference>
<dbReference type="AlphaFoldDB" id="A0A839UU41"/>
<dbReference type="InterPro" id="IPR036388">
    <property type="entry name" value="WH-like_DNA-bd_sf"/>
</dbReference>
<feature type="domain" description="HTH marR-type" evidence="2">
    <location>
        <begin position="14"/>
        <end position="151"/>
    </location>
</feature>
<sequence length="151" mass="16259">MADPDPSLPPLPLDQQLCFALYGASMAVGRAYKPALDRLGLTYPQFLVLQAIEEQDGRGITAIATRLGLELSTITPLVRRLEAAGLVTRERHPGDDRQVRLHLTEAGRARWANCGCLAEVMLSRSGLSVPDLRALCAQVAALRDALSAAVD</sequence>
<dbReference type="PANTHER" id="PTHR33164">
    <property type="entry name" value="TRANSCRIPTIONAL REGULATOR, MARR FAMILY"/>
    <property type="match status" value="1"/>
</dbReference>
<keyword evidence="3" id="KW-0238">DNA-binding</keyword>
<gene>
    <name evidence="3" type="ORF">FHR90_000011</name>
</gene>
<dbReference type="GO" id="GO:0005737">
    <property type="term" value="C:cytoplasm"/>
    <property type="evidence" value="ECO:0007669"/>
    <property type="project" value="UniProtKB-SubCell"/>
</dbReference>
<dbReference type="InterPro" id="IPR000835">
    <property type="entry name" value="HTH_MarR-typ"/>
</dbReference>
<organism evidence="3 4">
    <name type="scientific">Endobacter medicaginis</name>
    <dbReference type="NCBI Taxonomy" id="1181271"/>
    <lineage>
        <taxon>Bacteria</taxon>
        <taxon>Pseudomonadati</taxon>
        <taxon>Pseudomonadota</taxon>
        <taxon>Alphaproteobacteria</taxon>
        <taxon>Acetobacterales</taxon>
        <taxon>Acetobacteraceae</taxon>
        <taxon>Endobacter</taxon>
    </lineage>
</organism>
<dbReference type="GO" id="GO:0003700">
    <property type="term" value="F:DNA-binding transcription factor activity"/>
    <property type="evidence" value="ECO:0007669"/>
    <property type="project" value="InterPro"/>
</dbReference>
<keyword evidence="4" id="KW-1185">Reference proteome</keyword>
<dbReference type="Pfam" id="PF01047">
    <property type="entry name" value="MarR"/>
    <property type="match status" value="1"/>
</dbReference>